<evidence type="ECO:0000313" key="2">
    <source>
        <dbReference type="EMBL" id="KAL2826155.1"/>
    </source>
</evidence>
<protein>
    <submittedName>
        <fullName evidence="2">Lipocalin-like domain-containing protein</fullName>
    </submittedName>
</protein>
<sequence>MSSQPHPITGTWALQTFGLYLPDTTPTPDTPALLHPLGNAPLGRITFTADGYMSCTLTSRDAAAPIESASWVVASDEEVVSAARAMTTYCGPFRLYKDSDNDNGQALLATAVDIALDPNWMGKPQVRRWELRDGEKTLVLRPVQDIVLPDGTKTTAVLVWHRLDGVKASANL</sequence>
<dbReference type="Proteomes" id="UP001610446">
    <property type="component" value="Unassembled WGS sequence"/>
</dbReference>
<dbReference type="InterPro" id="IPR024311">
    <property type="entry name" value="Lipocalin-like"/>
</dbReference>
<accession>A0ABR4IEF8</accession>
<evidence type="ECO:0000259" key="1">
    <source>
        <dbReference type="Pfam" id="PF13924"/>
    </source>
</evidence>
<proteinExistence type="predicted"/>
<evidence type="ECO:0000313" key="3">
    <source>
        <dbReference type="Proteomes" id="UP001610446"/>
    </source>
</evidence>
<name>A0ABR4IEF8_9EURO</name>
<gene>
    <name evidence="2" type="ORF">BJY01DRAFT_256092</name>
</gene>
<feature type="domain" description="Lipocalin-like" evidence="1">
    <location>
        <begin position="27"/>
        <end position="162"/>
    </location>
</feature>
<dbReference type="EMBL" id="JBFXLU010000457">
    <property type="protein sequence ID" value="KAL2826155.1"/>
    <property type="molecule type" value="Genomic_DNA"/>
</dbReference>
<organism evidence="2 3">
    <name type="scientific">Aspergillus pseudoustus</name>
    <dbReference type="NCBI Taxonomy" id="1810923"/>
    <lineage>
        <taxon>Eukaryota</taxon>
        <taxon>Fungi</taxon>
        <taxon>Dikarya</taxon>
        <taxon>Ascomycota</taxon>
        <taxon>Pezizomycotina</taxon>
        <taxon>Eurotiomycetes</taxon>
        <taxon>Eurotiomycetidae</taxon>
        <taxon>Eurotiales</taxon>
        <taxon>Aspergillaceae</taxon>
        <taxon>Aspergillus</taxon>
        <taxon>Aspergillus subgen. Nidulantes</taxon>
    </lineage>
</organism>
<dbReference type="Pfam" id="PF13924">
    <property type="entry name" value="Lipocalin_5"/>
    <property type="match status" value="1"/>
</dbReference>
<reference evidence="2 3" key="1">
    <citation type="submission" date="2024-07" db="EMBL/GenBank/DDBJ databases">
        <title>Section-level genome sequencing and comparative genomics of Aspergillus sections Usti and Cavernicolus.</title>
        <authorList>
            <consortium name="Lawrence Berkeley National Laboratory"/>
            <person name="Nybo J.L."/>
            <person name="Vesth T.C."/>
            <person name="Theobald S."/>
            <person name="Frisvad J.C."/>
            <person name="Larsen T.O."/>
            <person name="Kjaerboelling I."/>
            <person name="Rothschild-Mancinelli K."/>
            <person name="Lyhne E.K."/>
            <person name="Kogle M.E."/>
            <person name="Barry K."/>
            <person name="Clum A."/>
            <person name="Na H."/>
            <person name="Ledsgaard L."/>
            <person name="Lin J."/>
            <person name="Lipzen A."/>
            <person name="Kuo A."/>
            <person name="Riley R."/>
            <person name="Mondo S."/>
            <person name="Labutti K."/>
            <person name="Haridas S."/>
            <person name="Pangalinan J."/>
            <person name="Salamov A.A."/>
            <person name="Simmons B.A."/>
            <person name="Magnuson J.K."/>
            <person name="Chen J."/>
            <person name="Drula E."/>
            <person name="Henrissat B."/>
            <person name="Wiebenga A."/>
            <person name="Lubbers R.J."/>
            <person name="Gomes A.C."/>
            <person name="Makela M.R."/>
            <person name="Stajich J."/>
            <person name="Grigoriev I.V."/>
            <person name="Mortensen U.H."/>
            <person name="De Vries R.P."/>
            <person name="Baker S.E."/>
            <person name="Andersen M.R."/>
        </authorList>
    </citation>
    <scope>NUCLEOTIDE SEQUENCE [LARGE SCALE GENOMIC DNA]</scope>
    <source>
        <strain evidence="2 3">CBS 123904</strain>
    </source>
</reference>
<comment type="caution">
    <text evidence="2">The sequence shown here is derived from an EMBL/GenBank/DDBJ whole genome shotgun (WGS) entry which is preliminary data.</text>
</comment>
<keyword evidence="3" id="KW-1185">Reference proteome</keyword>